<keyword evidence="4" id="KW-0999">Mitochondrion inner membrane</keyword>
<keyword evidence="3" id="KW-0813">Transport</keyword>
<dbReference type="EMBL" id="VLTO01000019">
    <property type="protein sequence ID" value="KAA0174842.1"/>
    <property type="molecule type" value="Genomic_DNA"/>
</dbReference>
<dbReference type="OMA" id="PITHARQ"/>
<evidence type="ECO:0000256" key="2">
    <source>
        <dbReference type="ARBA" id="ARBA00008817"/>
    </source>
</evidence>
<sequence>MAPWGAIIRVAMQVGMTALNAILKALPEAYAAGRQGAKGAAGAVSGANRIPITHARQVLGFSEGQAVKDLDKAMVMDAYAKLFALNDPADGGSLYIQAKVYHAKEALLEALGVPHEERELPDDMEGQEESGEPAKQGEIGNGGDEKADREERR</sequence>
<comment type="similarity">
    <text evidence="2">Belongs to the TIM16/PAM16 family.</text>
</comment>
<keyword evidence="15" id="KW-1185">Reference proteome</keyword>
<comment type="caution">
    <text evidence="13">The sequence shown here is derived from an EMBL/GenBank/DDBJ whole genome shotgun (WGS) entry which is preliminary data.</text>
</comment>
<evidence type="ECO:0000313" key="17">
    <source>
        <dbReference type="Proteomes" id="UP000325113"/>
    </source>
</evidence>
<reference evidence="14 15" key="1">
    <citation type="submission" date="2019-07" db="EMBL/GenBank/DDBJ databases">
        <title>Genomes of Cafeteria roenbergensis.</title>
        <authorList>
            <person name="Fischer M.G."/>
            <person name="Hackl T."/>
            <person name="Roman M."/>
        </authorList>
    </citation>
    <scope>NUCLEOTIDE SEQUENCE [LARGE SCALE GENOMIC DNA]</scope>
    <source>
        <strain evidence="10 15">BVI</strain>
        <strain evidence="12 17">Cflag</strain>
        <strain evidence="13 14">E4-10P</strain>
        <strain evidence="11 16">RCC970-E3</strain>
    </source>
</reference>
<evidence type="ECO:0000256" key="5">
    <source>
        <dbReference type="ARBA" id="ARBA00022927"/>
    </source>
</evidence>
<dbReference type="Proteomes" id="UP000325113">
    <property type="component" value="Unassembled WGS sequence"/>
</dbReference>
<keyword evidence="8" id="KW-0472">Membrane</keyword>
<feature type="compositionally biased region" description="Acidic residues" evidence="9">
    <location>
        <begin position="119"/>
        <end position="131"/>
    </location>
</feature>
<dbReference type="InterPro" id="IPR036869">
    <property type="entry name" value="J_dom_sf"/>
</dbReference>
<dbReference type="Pfam" id="PF03656">
    <property type="entry name" value="Pam16"/>
    <property type="match status" value="1"/>
</dbReference>
<protein>
    <recommendedName>
        <fullName evidence="18">Presequence translocated-associated motor subunit PAM16</fullName>
    </recommendedName>
</protein>
<evidence type="ECO:0000256" key="9">
    <source>
        <dbReference type="SAM" id="MobiDB-lite"/>
    </source>
</evidence>
<dbReference type="OrthoDB" id="10262892at2759"/>
<dbReference type="Proteomes" id="UP000322899">
    <property type="component" value="Unassembled WGS sequence"/>
</dbReference>
<dbReference type="PANTHER" id="PTHR12388:SF0">
    <property type="entry name" value="MITOCHONDRIAL IMPORT INNER MEMBRANE TRANSLOCASE SUBUNIT TIM16"/>
    <property type="match status" value="1"/>
</dbReference>
<evidence type="ECO:0000313" key="15">
    <source>
        <dbReference type="Proteomes" id="UP000323011"/>
    </source>
</evidence>
<evidence type="ECO:0000256" key="7">
    <source>
        <dbReference type="ARBA" id="ARBA00023128"/>
    </source>
</evidence>
<evidence type="ECO:0000256" key="6">
    <source>
        <dbReference type="ARBA" id="ARBA00023010"/>
    </source>
</evidence>
<dbReference type="Proteomes" id="UP000324907">
    <property type="component" value="Unassembled WGS sequence"/>
</dbReference>
<dbReference type="EMBL" id="VLTN01000022">
    <property type="protein sequence ID" value="KAA0152223.1"/>
    <property type="molecule type" value="Genomic_DNA"/>
</dbReference>
<dbReference type="Proteomes" id="UP000323011">
    <property type="component" value="Unassembled WGS sequence"/>
</dbReference>
<evidence type="ECO:0000313" key="16">
    <source>
        <dbReference type="Proteomes" id="UP000324907"/>
    </source>
</evidence>
<keyword evidence="6" id="KW-0811">Translocation</keyword>
<evidence type="ECO:0000313" key="11">
    <source>
        <dbReference type="EMBL" id="KAA0155511.1"/>
    </source>
</evidence>
<evidence type="ECO:0000313" key="10">
    <source>
        <dbReference type="EMBL" id="KAA0152223.1"/>
    </source>
</evidence>
<dbReference type="InterPro" id="IPR005341">
    <property type="entry name" value="Tim16"/>
</dbReference>
<evidence type="ECO:0000256" key="3">
    <source>
        <dbReference type="ARBA" id="ARBA00022448"/>
    </source>
</evidence>
<organism evidence="13 14">
    <name type="scientific">Cafeteria roenbergensis</name>
    <name type="common">Marine flagellate</name>
    <dbReference type="NCBI Taxonomy" id="33653"/>
    <lineage>
        <taxon>Eukaryota</taxon>
        <taxon>Sar</taxon>
        <taxon>Stramenopiles</taxon>
        <taxon>Bigyra</taxon>
        <taxon>Opalozoa</taxon>
        <taxon>Bicosoecida</taxon>
        <taxon>Cafeteriaceae</taxon>
        <taxon>Cafeteria</taxon>
    </lineage>
</organism>
<feature type="compositionally biased region" description="Basic and acidic residues" evidence="9">
    <location>
        <begin position="143"/>
        <end position="153"/>
    </location>
</feature>
<comment type="subcellular location">
    <subcellularLocation>
        <location evidence="1">Mitochondrion inner membrane</location>
        <topology evidence="1">Peripheral membrane protein</topology>
    </subcellularLocation>
</comment>
<dbReference type="GO" id="GO:0005744">
    <property type="term" value="C:TIM23 mitochondrial import inner membrane translocase complex"/>
    <property type="evidence" value="ECO:0007669"/>
    <property type="project" value="InterPro"/>
</dbReference>
<dbReference type="GO" id="GO:0030150">
    <property type="term" value="P:protein import into mitochondrial matrix"/>
    <property type="evidence" value="ECO:0007669"/>
    <property type="project" value="InterPro"/>
</dbReference>
<keyword evidence="5" id="KW-0653">Protein transport</keyword>
<gene>
    <name evidence="13" type="ORF">FNF27_03737</name>
    <name evidence="11" type="ORF">FNF28_06713</name>
    <name evidence="10" type="ORF">FNF29_04087</name>
    <name evidence="12" type="ORF">FNF31_01654</name>
</gene>
<dbReference type="EMBL" id="VLTL01000181">
    <property type="protein sequence ID" value="KAA0155511.1"/>
    <property type="molecule type" value="Genomic_DNA"/>
</dbReference>
<dbReference type="PANTHER" id="PTHR12388">
    <property type="entry name" value="MITOCHONDRIA ASSOCIATED GRANULOCYTE MACROPHAGE CSF SIGNALING MOLECULE"/>
    <property type="match status" value="1"/>
</dbReference>
<dbReference type="Gene3D" id="1.10.287.110">
    <property type="entry name" value="DnaJ domain"/>
    <property type="match status" value="1"/>
</dbReference>
<evidence type="ECO:0000256" key="4">
    <source>
        <dbReference type="ARBA" id="ARBA00022792"/>
    </source>
</evidence>
<evidence type="ECO:0000313" key="13">
    <source>
        <dbReference type="EMBL" id="KAA0174842.1"/>
    </source>
</evidence>
<dbReference type="AlphaFoldDB" id="A0A5A8EB91"/>
<evidence type="ECO:0000313" key="14">
    <source>
        <dbReference type="Proteomes" id="UP000322899"/>
    </source>
</evidence>
<accession>A0A5A8EB91</accession>
<evidence type="ECO:0000256" key="1">
    <source>
        <dbReference type="ARBA" id="ARBA00004637"/>
    </source>
</evidence>
<keyword evidence="7" id="KW-0496">Mitochondrion</keyword>
<proteinExistence type="inferred from homology"/>
<dbReference type="EMBL" id="VLTM01000010">
    <property type="protein sequence ID" value="KAA0166041.1"/>
    <property type="molecule type" value="Genomic_DNA"/>
</dbReference>
<name>A0A5A8EB91_CAFRO</name>
<evidence type="ECO:0000313" key="12">
    <source>
        <dbReference type="EMBL" id="KAA0166041.1"/>
    </source>
</evidence>
<evidence type="ECO:0008006" key="18">
    <source>
        <dbReference type="Google" id="ProtNLM"/>
    </source>
</evidence>
<feature type="region of interest" description="Disordered" evidence="9">
    <location>
        <begin position="112"/>
        <end position="153"/>
    </location>
</feature>
<evidence type="ECO:0000256" key="8">
    <source>
        <dbReference type="ARBA" id="ARBA00023136"/>
    </source>
</evidence>